<evidence type="ECO:0000259" key="1">
    <source>
        <dbReference type="SMART" id="SM00355"/>
    </source>
</evidence>
<evidence type="ECO:0000313" key="2">
    <source>
        <dbReference type="EMBL" id="ETN79880.1"/>
    </source>
</evidence>
<dbReference type="Proteomes" id="UP000053676">
    <property type="component" value="Unassembled WGS sequence"/>
</dbReference>
<reference evidence="3" key="1">
    <citation type="journal article" date="2014" name="Nat. Genet.">
        <title>Genome of the human hookworm Necator americanus.</title>
        <authorList>
            <person name="Tang Y.T."/>
            <person name="Gao X."/>
            <person name="Rosa B.A."/>
            <person name="Abubucker S."/>
            <person name="Hallsworth-Pepin K."/>
            <person name="Martin J."/>
            <person name="Tyagi R."/>
            <person name="Heizer E."/>
            <person name="Zhang X."/>
            <person name="Bhonagiri-Palsikar V."/>
            <person name="Minx P."/>
            <person name="Warren W.C."/>
            <person name="Wang Q."/>
            <person name="Zhan B."/>
            <person name="Hotez P.J."/>
            <person name="Sternberg P.W."/>
            <person name="Dougall A."/>
            <person name="Gaze S.T."/>
            <person name="Mulvenna J."/>
            <person name="Sotillo J."/>
            <person name="Ranganathan S."/>
            <person name="Rabelo E.M."/>
            <person name="Wilson R.K."/>
            <person name="Felgner P.L."/>
            <person name="Bethony J."/>
            <person name="Hawdon J.M."/>
            <person name="Gasser R.B."/>
            <person name="Loukas A."/>
            <person name="Mitreva M."/>
        </authorList>
    </citation>
    <scope>NUCLEOTIDE SEQUENCE [LARGE SCALE GENOMIC DNA]</scope>
</reference>
<feature type="domain" description="C2H2-type" evidence="1">
    <location>
        <begin position="92"/>
        <end position="115"/>
    </location>
</feature>
<sequence length="397" mass="45763">MQDGVQSKFKKDEVLQCVFCKKWLKFYNLLTHLRTIHGEEGIAEARNLWREPHKSVSCPAEGCSYLGTSKDALRRHTAKAHPTIKRRTRHAILCTLCKKDVGDQEGFNEHCYTEHGDEACRVQFISLESVTAFQVWKESMEKGFCTFWKEAGIAKMYGYTLKYFKCNRAGKYVPRGRGLRIPHKTMIDTQYCTSFVKAKFYNEGNVDVRFCTRHSGHSPSVAPLALSTSDKERKELLDSIKTRLHRLYAIAQSLSVREKTEEIMRKLDNDVAQIENQEYGIPAATLVPIGNDTAQRSYGTPQGGILGHFDRLIERPAHKTDVKRTEFYCKLTDTDAQNVCGICYEEHPQVQEWKTEEMFVGWWSCDSCNVWMHRDCISSKQCPICFKQMEPDELEIL</sequence>
<protein>
    <submittedName>
        <fullName evidence="2">Zinc finger, C2H2 type</fullName>
    </submittedName>
</protein>
<name>W2TCW5_NECAM</name>
<feature type="domain" description="C2H2-type" evidence="1">
    <location>
        <begin position="56"/>
        <end position="81"/>
    </location>
</feature>
<dbReference type="InterPro" id="IPR052797">
    <property type="entry name" value="RegFact_GeneExpr_CellDeath"/>
</dbReference>
<dbReference type="PANTHER" id="PTHR33936:SF24">
    <property type="entry name" value="C2H2-TYPE DOMAIN-CONTAINING PROTEIN"/>
    <property type="match status" value="1"/>
</dbReference>
<dbReference type="KEGG" id="nai:NECAME_09535"/>
<dbReference type="STRING" id="51031.W2TCW5"/>
<keyword evidence="3" id="KW-1185">Reference proteome</keyword>
<accession>W2TCW5</accession>
<dbReference type="PANTHER" id="PTHR33936">
    <property type="entry name" value="PROTEIN CBG17840"/>
    <property type="match status" value="1"/>
</dbReference>
<evidence type="ECO:0000313" key="3">
    <source>
        <dbReference type="Proteomes" id="UP000053676"/>
    </source>
</evidence>
<dbReference type="GeneID" id="25349564"/>
<dbReference type="SMART" id="SM00355">
    <property type="entry name" value="ZnF_C2H2"/>
    <property type="match status" value="3"/>
</dbReference>
<dbReference type="CTD" id="25349564"/>
<organism evidence="2 3">
    <name type="scientific">Necator americanus</name>
    <name type="common">Human hookworm</name>
    <dbReference type="NCBI Taxonomy" id="51031"/>
    <lineage>
        <taxon>Eukaryota</taxon>
        <taxon>Metazoa</taxon>
        <taxon>Ecdysozoa</taxon>
        <taxon>Nematoda</taxon>
        <taxon>Chromadorea</taxon>
        <taxon>Rhabditida</taxon>
        <taxon>Rhabditina</taxon>
        <taxon>Rhabditomorpha</taxon>
        <taxon>Strongyloidea</taxon>
        <taxon>Ancylostomatidae</taxon>
        <taxon>Bunostominae</taxon>
        <taxon>Necator</taxon>
    </lineage>
</organism>
<feature type="domain" description="C2H2-type" evidence="1">
    <location>
        <begin position="15"/>
        <end position="37"/>
    </location>
</feature>
<dbReference type="AlphaFoldDB" id="W2TCW5"/>
<dbReference type="OrthoDB" id="5864635at2759"/>
<proteinExistence type="predicted"/>
<dbReference type="EMBL" id="KI659302">
    <property type="protein sequence ID" value="ETN79880.1"/>
    <property type="molecule type" value="Genomic_DNA"/>
</dbReference>
<gene>
    <name evidence="2" type="ORF">NECAME_09535</name>
</gene>
<dbReference type="InterPro" id="IPR013087">
    <property type="entry name" value="Znf_C2H2_type"/>
</dbReference>